<evidence type="ECO:0000256" key="4">
    <source>
        <dbReference type="ARBA" id="ARBA00023204"/>
    </source>
</evidence>
<evidence type="ECO:0000259" key="5">
    <source>
        <dbReference type="SMART" id="SM00478"/>
    </source>
</evidence>
<dbReference type="CDD" id="cd00056">
    <property type="entry name" value="ENDO3c"/>
    <property type="match status" value="1"/>
</dbReference>
<keyword evidence="4" id="KW-0234">DNA repair</keyword>
<dbReference type="Proteomes" id="UP000282028">
    <property type="component" value="Unassembled WGS sequence"/>
</dbReference>
<protein>
    <recommendedName>
        <fullName evidence="2">DNA-3-methyladenine glycosylase II</fullName>
        <ecNumber evidence="2">3.2.2.21</ecNumber>
    </recommendedName>
</protein>
<dbReference type="Pfam" id="PF00730">
    <property type="entry name" value="HhH-GPD"/>
    <property type="match status" value="1"/>
</dbReference>
<accession>A0A3M8BU12</accession>
<dbReference type="InterPro" id="IPR011257">
    <property type="entry name" value="DNA_glycosylase"/>
</dbReference>
<dbReference type="AlphaFoldDB" id="A0A3M8BU12"/>
<dbReference type="GO" id="GO:0008725">
    <property type="term" value="F:DNA-3-methyladenine glycosylase activity"/>
    <property type="evidence" value="ECO:0007669"/>
    <property type="project" value="TreeGrafter"/>
</dbReference>
<dbReference type="GO" id="GO:0006285">
    <property type="term" value="P:base-excision repair, AP site formation"/>
    <property type="evidence" value="ECO:0007669"/>
    <property type="project" value="TreeGrafter"/>
</dbReference>
<organism evidence="6 7">
    <name type="scientific">Brevibacillus invocatus</name>
    <dbReference type="NCBI Taxonomy" id="173959"/>
    <lineage>
        <taxon>Bacteria</taxon>
        <taxon>Bacillati</taxon>
        <taxon>Bacillota</taxon>
        <taxon>Bacilli</taxon>
        <taxon>Bacillales</taxon>
        <taxon>Paenibacillaceae</taxon>
        <taxon>Brevibacillus</taxon>
    </lineage>
</organism>
<dbReference type="GO" id="GO:0005737">
    <property type="term" value="C:cytoplasm"/>
    <property type="evidence" value="ECO:0007669"/>
    <property type="project" value="TreeGrafter"/>
</dbReference>
<dbReference type="InterPro" id="IPR003265">
    <property type="entry name" value="HhH-GPD_domain"/>
</dbReference>
<dbReference type="EC" id="3.2.2.21" evidence="2"/>
<proteinExistence type="predicted"/>
<dbReference type="SUPFAM" id="SSF48150">
    <property type="entry name" value="DNA-glycosylase"/>
    <property type="match status" value="1"/>
</dbReference>
<evidence type="ECO:0000313" key="6">
    <source>
        <dbReference type="EMBL" id="RNB66814.1"/>
    </source>
</evidence>
<gene>
    <name evidence="6" type="ORF">EDM52_23280</name>
</gene>
<keyword evidence="7" id="KW-1185">Reference proteome</keyword>
<evidence type="ECO:0000313" key="7">
    <source>
        <dbReference type="Proteomes" id="UP000282028"/>
    </source>
</evidence>
<name>A0A3M8BU12_9BACL</name>
<comment type="catalytic activity">
    <reaction evidence="1">
        <text>Hydrolysis of alkylated DNA, releasing 3-methyladenine, 3-methylguanine, 7-methylguanine and 7-methyladenine.</text>
        <dbReference type="EC" id="3.2.2.21"/>
    </reaction>
</comment>
<dbReference type="PANTHER" id="PTHR43003:SF5">
    <property type="entry name" value="DNA-3-METHYLADENINE GLYCOSYLASE"/>
    <property type="match status" value="1"/>
</dbReference>
<dbReference type="GO" id="GO:0006307">
    <property type="term" value="P:DNA alkylation repair"/>
    <property type="evidence" value="ECO:0007669"/>
    <property type="project" value="TreeGrafter"/>
</dbReference>
<dbReference type="Gene3D" id="1.10.340.30">
    <property type="entry name" value="Hypothetical protein, domain 2"/>
    <property type="match status" value="1"/>
</dbReference>
<dbReference type="GO" id="GO:0032131">
    <property type="term" value="F:alkylated DNA binding"/>
    <property type="evidence" value="ECO:0007669"/>
    <property type="project" value="TreeGrafter"/>
</dbReference>
<keyword evidence="3" id="KW-0227">DNA damage</keyword>
<evidence type="ECO:0000256" key="1">
    <source>
        <dbReference type="ARBA" id="ARBA00000086"/>
    </source>
</evidence>
<dbReference type="PANTHER" id="PTHR43003">
    <property type="entry name" value="DNA-3-METHYLADENINE GLYCOSYLASE"/>
    <property type="match status" value="1"/>
</dbReference>
<dbReference type="GO" id="GO:0032993">
    <property type="term" value="C:protein-DNA complex"/>
    <property type="evidence" value="ECO:0007669"/>
    <property type="project" value="TreeGrafter"/>
</dbReference>
<dbReference type="EMBL" id="RHHR01000062">
    <property type="protein sequence ID" value="RNB66814.1"/>
    <property type="molecule type" value="Genomic_DNA"/>
</dbReference>
<evidence type="ECO:0000256" key="3">
    <source>
        <dbReference type="ARBA" id="ARBA00022763"/>
    </source>
</evidence>
<reference evidence="6 7" key="1">
    <citation type="submission" date="2018-10" db="EMBL/GenBank/DDBJ databases">
        <title>Phylogenomics of Brevibacillus.</title>
        <authorList>
            <person name="Dunlap C."/>
        </authorList>
    </citation>
    <scope>NUCLEOTIDE SEQUENCE [LARGE SCALE GENOMIC DNA]</scope>
    <source>
        <strain evidence="6 7">JCM 12215</strain>
    </source>
</reference>
<dbReference type="SMART" id="SM00478">
    <property type="entry name" value="ENDO3c"/>
    <property type="match status" value="1"/>
</dbReference>
<dbReference type="GO" id="GO:0043916">
    <property type="term" value="F:DNA-7-methylguanine glycosylase activity"/>
    <property type="evidence" value="ECO:0007669"/>
    <property type="project" value="TreeGrafter"/>
</dbReference>
<dbReference type="InterPro" id="IPR051912">
    <property type="entry name" value="Alkylbase_DNA_Glycosylase/TA"/>
</dbReference>
<comment type="caution">
    <text evidence="6">The sequence shown here is derived from an EMBL/GenBank/DDBJ whole genome shotgun (WGS) entry which is preliminary data.</text>
</comment>
<dbReference type="OrthoDB" id="9785929at2"/>
<dbReference type="Gene3D" id="1.10.1670.40">
    <property type="match status" value="1"/>
</dbReference>
<sequence>MGAVKTKLFEYSQDEMDYLKTLDPQLGGMITRIGRIERVIIPDLFAALIHAIVGQLISVKAAETVWDRMQNRFEEISAYNLAQQTADDIQACGLTMRKANYIHAISSTIAEGDFLLEELRDLPDREVIQKLTKLEGVGQWTAEMLLINCLERKDVVSWGDIAIRRGMMKLYGLDTITKQQFEMYRQRYSPLGSIASIYLWHISFVD</sequence>
<evidence type="ECO:0000256" key="2">
    <source>
        <dbReference type="ARBA" id="ARBA00012000"/>
    </source>
</evidence>
<feature type="domain" description="HhH-GPD" evidence="5">
    <location>
        <begin position="53"/>
        <end position="204"/>
    </location>
</feature>